<dbReference type="GO" id="GO:0016787">
    <property type="term" value="F:hydrolase activity"/>
    <property type="evidence" value="ECO:0007669"/>
    <property type="project" value="UniProtKB-KW"/>
</dbReference>
<dbReference type="Pfam" id="PF21099">
    <property type="entry name" value="POLQ_helical"/>
    <property type="match status" value="1"/>
</dbReference>
<organism evidence="10 11">
    <name type="scientific">Fusarium heterosporum</name>
    <dbReference type="NCBI Taxonomy" id="42747"/>
    <lineage>
        <taxon>Eukaryota</taxon>
        <taxon>Fungi</taxon>
        <taxon>Dikarya</taxon>
        <taxon>Ascomycota</taxon>
        <taxon>Pezizomycotina</taxon>
        <taxon>Sordariomycetes</taxon>
        <taxon>Hypocreomycetidae</taxon>
        <taxon>Hypocreales</taxon>
        <taxon>Nectriaceae</taxon>
        <taxon>Fusarium</taxon>
        <taxon>Fusarium heterosporum species complex</taxon>
    </lineage>
</organism>
<dbReference type="Gene3D" id="1.10.3380.20">
    <property type="match status" value="1"/>
</dbReference>
<dbReference type="PANTHER" id="PTHR47961">
    <property type="entry name" value="DNA POLYMERASE THETA, PUTATIVE (AFU_ORTHOLOGUE AFUA_1G05260)-RELATED"/>
    <property type="match status" value="1"/>
</dbReference>
<dbReference type="SUPFAM" id="SSF158702">
    <property type="entry name" value="Sec63 N-terminal domain-like"/>
    <property type="match status" value="1"/>
</dbReference>
<dbReference type="InterPro" id="IPR027417">
    <property type="entry name" value="P-loop_NTPase"/>
</dbReference>
<dbReference type="CDD" id="cd18026">
    <property type="entry name" value="DEXHc_POLQ-like"/>
    <property type="match status" value="1"/>
</dbReference>
<keyword evidence="11" id="KW-1185">Reference proteome</keyword>
<accession>A0A8H5T413</accession>
<feature type="domain" description="Helicase C-terminal" evidence="9">
    <location>
        <begin position="391"/>
        <end position="586"/>
    </location>
</feature>
<dbReference type="Pfam" id="PF00271">
    <property type="entry name" value="Helicase_C"/>
    <property type="match status" value="1"/>
</dbReference>
<dbReference type="SMART" id="SM00487">
    <property type="entry name" value="DEXDc"/>
    <property type="match status" value="1"/>
</dbReference>
<dbReference type="GO" id="GO:0003676">
    <property type="term" value="F:nucleic acid binding"/>
    <property type="evidence" value="ECO:0007669"/>
    <property type="project" value="InterPro"/>
</dbReference>
<evidence type="ECO:0000313" key="10">
    <source>
        <dbReference type="EMBL" id="KAF5662787.1"/>
    </source>
</evidence>
<dbReference type="OrthoDB" id="2320933at2759"/>
<dbReference type="SUPFAM" id="SSF52540">
    <property type="entry name" value="P-loop containing nucleoside triphosphate hydrolases"/>
    <property type="match status" value="1"/>
</dbReference>
<dbReference type="InterPro" id="IPR057220">
    <property type="entry name" value="DUF7898"/>
</dbReference>
<dbReference type="SMART" id="SM00490">
    <property type="entry name" value="HELICc"/>
    <property type="match status" value="1"/>
</dbReference>
<gene>
    <name evidence="10" type="ORF">FHETE_7748</name>
</gene>
<dbReference type="Proteomes" id="UP000567885">
    <property type="component" value="Unassembled WGS sequence"/>
</dbReference>
<feature type="domain" description="Helicase ATP-binding" evidence="8">
    <location>
        <begin position="139"/>
        <end position="331"/>
    </location>
</feature>
<dbReference type="PROSITE" id="PS51194">
    <property type="entry name" value="HELICASE_CTER"/>
    <property type="match status" value="1"/>
</dbReference>
<dbReference type="InterPro" id="IPR001650">
    <property type="entry name" value="Helicase_C-like"/>
</dbReference>
<dbReference type="Pfam" id="PF00651">
    <property type="entry name" value="BTB"/>
    <property type="match status" value="1"/>
</dbReference>
<dbReference type="Gene3D" id="3.30.710.10">
    <property type="entry name" value="Potassium Channel Kv1.1, Chain A"/>
    <property type="match status" value="1"/>
</dbReference>
<dbReference type="EMBL" id="JAAGWQ010000158">
    <property type="protein sequence ID" value="KAF5662787.1"/>
    <property type="molecule type" value="Genomic_DNA"/>
</dbReference>
<dbReference type="InterPro" id="IPR011333">
    <property type="entry name" value="SKP1/BTB/POZ_sf"/>
</dbReference>
<keyword evidence="3" id="KW-0347">Helicase</keyword>
<keyword evidence="2" id="KW-0378">Hydrolase</keyword>
<feature type="compositionally biased region" description="Basic and acidic residues" evidence="6">
    <location>
        <begin position="1080"/>
        <end position="1094"/>
    </location>
</feature>
<feature type="domain" description="BTB" evidence="7">
    <location>
        <begin position="956"/>
        <end position="1026"/>
    </location>
</feature>
<feature type="compositionally biased region" description="Low complexity" evidence="6">
    <location>
        <begin position="1051"/>
        <end position="1069"/>
    </location>
</feature>
<dbReference type="InterPro" id="IPR048960">
    <property type="entry name" value="POLQ-like_helical"/>
</dbReference>
<dbReference type="CDD" id="cd18186">
    <property type="entry name" value="BTB_POZ_ZBTB_KLHL-like"/>
    <property type="match status" value="1"/>
</dbReference>
<comment type="catalytic activity">
    <reaction evidence="5">
        <text>ATP + H2O = ADP + phosphate + H(+)</text>
        <dbReference type="Rhea" id="RHEA:13065"/>
        <dbReference type="ChEBI" id="CHEBI:15377"/>
        <dbReference type="ChEBI" id="CHEBI:15378"/>
        <dbReference type="ChEBI" id="CHEBI:30616"/>
        <dbReference type="ChEBI" id="CHEBI:43474"/>
        <dbReference type="ChEBI" id="CHEBI:456216"/>
        <dbReference type="EC" id="5.6.2.4"/>
    </reaction>
</comment>
<proteinExistence type="predicted"/>
<keyword evidence="4" id="KW-0067">ATP-binding</keyword>
<evidence type="ECO:0000259" key="8">
    <source>
        <dbReference type="PROSITE" id="PS51192"/>
    </source>
</evidence>
<evidence type="ECO:0000256" key="1">
    <source>
        <dbReference type="ARBA" id="ARBA00022741"/>
    </source>
</evidence>
<sequence>MKSIRGLMHTTSVETTHEQKTTFATTSIAGHKRSLSITGDEHKTRPPASRTAIQFQRAVSLPTAAPRISASRIVRLDEQVGPSEYSQRRVIAATPTSSRDPELDLSHPTYDLPQQLVHNLASLGIKQIYPWQKSCLKGPGLLSGEKNLVYCAPTGGGKSLVADVLMLKRILAEKGTKALLVLPYVALVQEKVRWLRSVVQGLRFASDQDADDDKRIWRRRADENTVRVVGFFGGGKVRATWADFDIGVCTLEKANALVNTAIDDCSVSKLRAVVLDELHMVDDEQRGYLLELVATKLLSIGQPVQIVGMSATLPNMDMMAQWLGGHCYETRYRPVPIEEHLVYGGNIYPAGSTSSLIKTAAQLNSRSTQTQAQTKPIRRIEPSVHKELRDPVLNAVVTLAHETAVAGFGALVFAGSRGMCESDARWISRAMPEPRELKVDIVDRRMDLLGDLRSLNTGVDPILEETVLYGVAFHQERDLIAAAYDAGTLLVCVATCSLAAGINLPARRVILHNCRMGREFVGPSMLRQMRGRAGRQGKAPIGETYLCCRENDLEQVVELMNAELPPVASCLNTENRRIQRALLEVISIRLATSRESILDYFSRSLLSHTHDAKFVDGCITASLEEIESMGFVTCDNLSVYEATQLGRAIVASAIDPDDGVFVHNELNRALQAFVMDGEMHVLYTFTPVQEAGVMVNWQVFRNEMEGLNESGMRVLRLLGIKPTTILKLAQGAALRETTQEEKQIARIHRRFYLALQLRDLCNEMPIHIVARFAAGMIKFCEQMSWGVMAAALDHFSDRLVAGARADLLALAKIPFIKSRTARVFWENGFRTVATIANADPLELLPVLMQAQPNKIRLKGKDNEKYEEKLLVKARIISDAASKIWKSANVNHDADAEAVAQAAGSTVTVHTLADAMNVPPPQVIVIEGYHQEEEEEKLPSTTEDLWVSSADGRYSSAPVPIRVGPLNNMQTFYVHRDILVQTEWFQKALCGNFKEASEQIIDLPEEDPATFHFLVTFLYEGRFEPIKPAASVLEPEIDKGKGLDVESEPAEASDSSSSSSDTGSESSGTSLQRRRQARRARQAEAAERQQTQEKHPGHHRPGCACPRCHARRDFSRCWQCGAQRSRDGVSAARFPFGLAAPRQGVRPPGLYLPPIPIPPQQDQPERITGEDLRTWFLAYELNLDVYICANRFLMDDFQKAVMRSCVDMLETAGWDAAQPEIMHLCRKLYRSVPEVDELLRMVMARVGFLQPLLWKRAPEETSEFLIGNPDLAATILRETVMRHSQPAANLPSMEHVRSTAYEDEWQRLGQTPARTRRYNY</sequence>
<dbReference type="InterPro" id="IPR050474">
    <property type="entry name" value="Hel308_SKI2-like"/>
</dbReference>
<dbReference type="SUPFAM" id="SSF54695">
    <property type="entry name" value="POZ domain"/>
    <property type="match status" value="1"/>
</dbReference>
<dbReference type="SUPFAM" id="SSF46785">
    <property type="entry name" value="Winged helix' DNA-binding domain"/>
    <property type="match status" value="1"/>
</dbReference>
<dbReference type="GO" id="GO:0043138">
    <property type="term" value="F:3'-5' DNA helicase activity"/>
    <property type="evidence" value="ECO:0007669"/>
    <property type="project" value="UniProtKB-EC"/>
</dbReference>
<dbReference type="PROSITE" id="PS50097">
    <property type="entry name" value="BTB"/>
    <property type="match status" value="1"/>
</dbReference>
<dbReference type="Gene3D" id="1.10.3380.30">
    <property type="match status" value="1"/>
</dbReference>
<dbReference type="InterPro" id="IPR011545">
    <property type="entry name" value="DEAD/DEAH_box_helicase_dom"/>
</dbReference>
<evidence type="ECO:0000313" key="11">
    <source>
        <dbReference type="Proteomes" id="UP000567885"/>
    </source>
</evidence>
<evidence type="ECO:0000256" key="6">
    <source>
        <dbReference type="SAM" id="MobiDB-lite"/>
    </source>
</evidence>
<comment type="caution">
    <text evidence="10">The sequence shown here is derived from an EMBL/GenBank/DDBJ whole genome shotgun (WGS) entry which is preliminary data.</text>
</comment>
<evidence type="ECO:0000256" key="5">
    <source>
        <dbReference type="ARBA" id="ARBA00048988"/>
    </source>
</evidence>
<dbReference type="InterPro" id="IPR036390">
    <property type="entry name" value="WH_DNA-bd_sf"/>
</dbReference>
<evidence type="ECO:0000256" key="2">
    <source>
        <dbReference type="ARBA" id="ARBA00022801"/>
    </source>
</evidence>
<evidence type="ECO:0000256" key="4">
    <source>
        <dbReference type="ARBA" id="ARBA00022840"/>
    </source>
</evidence>
<protein>
    <submittedName>
        <fullName evidence="10">Dna polymerase theta subunit</fullName>
    </submittedName>
</protein>
<dbReference type="GO" id="GO:0005524">
    <property type="term" value="F:ATP binding"/>
    <property type="evidence" value="ECO:0007669"/>
    <property type="project" value="UniProtKB-KW"/>
</dbReference>
<reference evidence="10 11" key="1">
    <citation type="submission" date="2020-05" db="EMBL/GenBank/DDBJ databases">
        <title>Identification and distribution of gene clusters putatively required for synthesis of sphingolipid metabolism inhibitors in phylogenetically diverse species of the filamentous fungus Fusarium.</title>
        <authorList>
            <person name="Kim H.-S."/>
            <person name="Busman M."/>
            <person name="Brown D.W."/>
            <person name="Divon H."/>
            <person name="Uhlig S."/>
            <person name="Proctor R.H."/>
        </authorList>
    </citation>
    <scope>NUCLEOTIDE SEQUENCE [LARGE SCALE GENOMIC DNA]</scope>
    <source>
        <strain evidence="10 11">NRRL 20693</strain>
    </source>
</reference>
<dbReference type="Pfam" id="PF20470">
    <property type="entry name" value="HTH_61"/>
    <property type="match status" value="1"/>
</dbReference>
<dbReference type="Pfam" id="PF00270">
    <property type="entry name" value="DEAD"/>
    <property type="match status" value="1"/>
</dbReference>
<evidence type="ECO:0000259" key="9">
    <source>
        <dbReference type="PROSITE" id="PS51194"/>
    </source>
</evidence>
<dbReference type="InterPro" id="IPR046931">
    <property type="entry name" value="HTH_61"/>
</dbReference>
<feature type="region of interest" description="Disordered" evidence="6">
    <location>
        <begin position="1036"/>
        <end position="1101"/>
    </location>
</feature>
<evidence type="ECO:0000259" key="7">
    <source>
        <dbReference type="PROSITE" id="PS50097"/>
    </source>
</evidence>
<dbReference type="Gene3D" id="3.40.50.300">
    <property type="entry name" value="P-loop containing nucleotide triphosphate hydrolases"/>
    <property type="match status" value="2"/>
</dbReference>
<dbReference type="PANTHER" id="PTHR47961:SF6">
    <property type="entry name" value="DNA-DIRECTED DNA POLYMERASE"/>
    <property type="match status" value="1"/>
</dbReference>
<name>A0A8H5T413_FUSHE</name>
<keyword evidence="1" id="KW-0547">Nucleotide-binding</keyword>
<dbReference type="InterPro" id="IPR014001">
    <property type="entry name" value="Helicase_ATP-bd"/>
</dbReference>
<evidence type="ECO:0000256" key="3">
    <source>
        <dbReference type="ARBA" id="ARBA00022806"/>
    </source>
</evidence>
<dbReference type="Pfam" id="PF25453">
    <property type="entry name" value="DUF7898"/>
    <property type="match status" value="1"/>
</dbReference>
<dbReference type="PROSITE" id="PS51192">
    <property type="entry name" value="HELICASE_ATP_BIND_1"/>
    <property type="match status" value="1"/>
</dbReference>
<dbReference type="InterPro" id="IPR000210">
    <property type="entry name" value="BTB/POZ_dom"/>
</dbReference>